<feature type="transmembrane region" description="Helical" evidence="1">
    <location>
        <begin position="211"/>
        <end position="227"/>
    </location>
</feature>
<feature type="transmembrane region" description="Helical" evidence="1">
    <location>
        <begin position="57"/>
        <end position="79"/>
    </location>
</feature>
<protein>
    <submittedName>
        <fullName evidence="3">Acyltransferase family protein</fullName>
    </submittedName>
</protein>
<evidence type="ECO:0000256" key="1">
    <source>
        <dbReference type="SAM" id="Phobius"/>
    </source>
</evidence>
<keyword evidence="4" id="KW-1185">Reference proteome</keyword>
<proteinExistence type="predicted"/>
<name>A0A5Q3QGF9_9PSEU</name>
<evidence type="ECO:0000259" key="2">
    <source>
        <dbReference type="Pfam" id="PF01757"/>
    </source>
</evidence>
<feature type="transmembrane region" description="Helical" evidence="1">
    <location>
        <begin position="25"/>
        <end position="45"/>
    </location>
</feature>
<dbReference type="PANTHER" id="PTHR23028:SF131">
    <property type="entry name" value="BLR2367 PROTEIN"/>
    <property type="match status" value="1"/>
</dbReference>
<feature type="domain" description="Acyltransferase 3" evidence="2">
    <location>
        <begin position="22"/>
        <end position="347"/>
    </location>
</feature>
<dbReference type="AlphaFoldDB" id="A0A5Q3QGF9"/>
<dbReference type="GO" id="GO:0016020">
    <property type="term" value="C:membrane"/>
    <property type="evidence" value="ECO:0007669"/>
    <property type="project" value="TreeGrafter"/>
</dbReference>
<dbReference type="InterPro" id="IPR002656">
    <property type="entry name" value="Acyl_transf_3_dom"/>
</dbReference>
<dbReference type="KEGG" id="sace:GIY23_14880"/>
<dbReference type="GO" id="GO:0016747">
    <property type="term" value="F:acyltransferase activity, transferring groups other than amino-acyl groups"/>
    <property type="evidence" value="ECO:0007669"/>
    <property type="project" value="InterPro"/>
</dbReference>
<dbReference type="InterPro" id="IPR050879">
    <property type="entry name" value="Acyltransferase_3"/>
</dbReference>
<feature type="transmembrane region" description="Helical" evidence="1">
    <location>
        <begin position="173"/>
        <end position="191"/>
    </location>
</feature>
<evidence type="ECO:0000313" key="3">
    <source>
        <dbReference type="EMBL" id="QGK70625.1"/>
    </source>
</evidence>
<feature type="transmembrane region" description="Helical" evidence="1">
    <location>
        <begin position="257"/>
        <end position="277"/>
    </location>
</feature>
<dbReference type="Proteomes" id="UP000371041">
    <property type="component" value="Chromosome"/>
</dbReference>
<accession>A0A5Q3QGF9</accession>
<dbReference type="GO" id="GO:0000271">
    <property type="term" value="P:polysaccharide biosynthetic process"/>
    <property type="evidence" value="ECO:0007669"/>
    <property type="project" value="TreeGrafter"/>
</dbReference>
<keyword evidence="1" id="KW-0812">Transmembrane</keyword>
<sequence>MLPGTSASAQAASGRKSHRKISWDLVRSSCVVLVMIYHSTFLSVVLHPELEGRAIRFPWQVGASMLLVISAYFACVTVGKGTALRYWWGRVARLVPPFVATVLSLFVLLQFISPEGWQTPTSRDLWSNLFMLWHWKPQDYVFLDGSHWTVPLQLMGFSMAALLYGSRFGRRPAIVAIMWLAILLPVAQWSYRLSTPPETYRMLVDGLGAHRWHLFVAGVAVWMWSTRRLSTPHFAALAASCMVAQGLHNHLYDANGILVSNFGSTVGVSVGILVIALTARGPDWNKVVPQWTHRHIQWFAGISYGVFLTHQTIGYVLSIHLHRLGVGAVWQVVVMIAAGVFCGWAMTRAVERPAFNFLMSTHDRLFPGPPRSVR</sequence>
<keyword evidence="1" id="KW-0472">Membrane</keyword>
<dbReference type="Pfam" id="PF01757">
    <property type="entry name" value="Acyl_transf_3"/>
    <property type="match status" value="1"/>
</dbReference>
<feature type="transmembrane region" description="Helical" evidence="1">
    <location>
        <begin position="91"/>
        <end position="112"/>
    </location>
</feature>
<evidence type="ECO:0000313" key="4">
    <source>
        <dbReference type="Proteomes" id="UP000371041"/>
    </source>
</evidence>
<dbReference type="EMBL" id="CP045929">
    <property type="protein sequence ID" value="QGK70625.1"/>
    <property type="molecule type" value="Genomic_DNA"/>
</dbReference>
<dbReference type="RefSeq" id="WP_154077207.1">
    <property type="nucleotide sequence ID" value="NZ_CP045929.1"/>
</dbReference>
<feature type="transmembrane region" description="Helical" evidence="1">
    <location>
        <begin position="329"/>
        <end position="350"/>
    </location>
</feature>
<organism evidence="3 4">
    <name type="scientific">Allosaccharopolyspora coralli</name>
    <dbReference type="NCBI Taxonomy" id="2665642"/>
    <lineage>
        <taxon>Bacteria</taxon>
        <taxon>Bacillati</taxon>
        <taxon>Actinomycetota</taxon>
        <taxon>Actinomycetes</taxon>
        <taxon>Pseudonocardiales</taxon>
        <taxon>Pseudonocardiaceae</taxon>
        <taxon>Allosaccharopolyspora</taxon>
    </lineage>
</organism>
<keyword evidence="3" id="KW-0012">Acyltransferase</keyword>
<gene>
    <name evidence="3" type="ORF">GIY23_14880</name>
</gene>
<feature type="transmembrane region" description="Helical" evidence="1">
    <location>
        <begin position="148"/>
        <end position="166"/>
    </location>
</feature>
<dbReference type="PANTHER" id="PTHR23028">
    <property type="entry name" value="ACETYLTRANSFERASE"/>
    <property type="match status" value="1"/>
</dbReference>
<keyword evidence="3" id="KW-0808">Transferase</keyword>
<keyword evidence="1" id="KW-1133">Transmembrane helix</keyword>
<feature type="transmembrane region" description="Helical" evidence="1">
    <location>
        <begin position="298"/>
        <end position="317"/>
    </location>
</feature>
<reference evidence="4" key="1">
    <citation type="submission" date="2019-11" db="EMBL/GenBank/DDBJ databases">
        <title>The complete genome sequence of Saccharopolyspora sp. E2A.</title>
        <authorList>
            <person name="Zhang G."/>
        </authorList>
    </citation>
    <scope>NUCLEOTIDE SEQUENCE [LARGE SCALE GENOMIC DNA]</scope>
    <source>
        <strain evidence="4">E2A</strain>
    </source>
</reference>